<evidence type="ECO:0000256" key="1">
    <source>
        <dbReference type="ARBA" id="ARBA00023015"/>
    </source>
</evidence>
<dbReference type="KEGG" id="fil:BN1229_v1_0371"/>
<evidence type="ECO:0000256" key="3">
    <source>
        <dbReference type="ARBA" id="ARBA00023163"/>
    </source>
</evidence>
<dbReference type="AlphaFoldDB" id="A0A0D6JB78"/>
<dbReference type="SUPFAM" id="SSF46689">
    <property type="entry name" value="Homeodomain-like"/>
    <property type="match status" value="2"/>
</dbReference>
<organism evidence="5 6">
    <name type="scientific">Candidatus Filomicrobium marinum</name>
    <dbReference type="NCBI Taxonomy" id="1608628"/>
    <lineage>
        <taxon>Bacteria</taxon>
        <taxon>Pseudomonadati</taxon>
        <taxon>Pseudomonadota</taxon>
        <taxon>Alphaproteobacteria</taxon>
        <taxon>Hyphomicrobiales</taxon>
        <taxon>Hyphomicrobiaceae</taxon>
        <taxon>Filomicrobium</taxon>
    </lineage>
</organism>
<dbReference type="KEGG" id="fiy:BN1229_v1_0376"/>
<dbReference type="InterPro" id="IPR009057">
    <property type="entry name" value="Homeodomain-like_sf"/>
</dbReference>
<evidence type="ECO:0000259" key="4">
    <source>
        <dbReference type="PROSITE" id="PS01124"/>
    </source>
</evidence>
<name>A0A0D6JB78_9HYPH</name>
<proteinExistence type="predicted"/>
<dbReference type="InterPro" id="IPR018062">
    <property type="entry name" value="HTH_AraC-typ_CS"/>
</dbReference>
<protein>
    <submittedName>
        <fullName evidence="5">Putative arac-family transcriptional regulator</fullName>
    </submittedName>
</protein>
<accession>A0A0D6JB78</accession>
<keyword evidence="1" id="KW-0805">Transcription regulation</keyword>
<dbReference type="GO" id="GO:0003700">
    <property type="term" value="F:DNA-binding transcription factor activity"/>
    <property type="evidence" value="ECO:0007669"/>
    <property type="project" value="InterPro"/>
</dbReference>
<dbReference type="Pfam" id="PF12833">
    <property type="entry name" value="HTH_18"/>
    <property type="match status" value="1"/>
</dbReference>
<dbReference type="Pfam" id="PF12852">
    <property type="entry name" value="Cupin_6"/>
    <property type="match status" value="1"/>
</dbReference>
<dbReference type="PROSITE" id="PS00041">
    <property type="entry name" value="HTH_ARAC_FAMILY_1"/>
    <property type="match status" value="1"/>
</dbReference>
<keyword evidence="6" id="KW-1185">Reference proteome</keyword>
<dbReference type="SMART" id="SM00342">
    <property type="entry name" value="HTH_ARAC"/>
    <property type="match status" value="1"/>
</dbReference>
<dbReference type="Gene3D" id="1.10.10.60">
    <property type="entry name" value="Homeodomain-like"/>
    <property type="match status" value="2"/>
</dbReference>
<dbReference type="InterPro" id="IPR032783">
    <property type="entry name" value="AraC_lig"/>
</dbReference>
<dbReference type="PANTHER" id="PTHR46796:SF7">
    <property type="entry name" value="ARAC FAMILY TRANSCRIPTIONAL REGULATOR"/>
    <property type="match status" value="1"/>
</dbReference>
<feature type="domain" description="HTH araC/xylS-type" evidence="4">
    <location>
        <begin position="218"/>
        <end position="316"/>
    </location>
</feature>
<sequence>MSDPLADVLRSLRLTGGVFLDVRLTAPWCVISQLTAEDCRPLLTQPAQLIFYHVVLNGEFVLNVEGEAPVSVRGGDIVLLPRNDTHTLASATGLNPIPARSLVQPSADGGLARVVHGGPGALTHMVCGFLGSEQSHTPLLSMLPRVLKLEMREGTSREWIEASVKFAAKELSDGQLPSSSVMARLSEVLLVEAVRQYANGRGDLEAGWLKGLRDPQVGRALAMIHCDLSRPSTATELAREVGMSRSVFLERFTALVGMPPMRYRTACRLQSAQIQLRESQRSIAQIAHSVGYESEEAFSRAFKRAFAHSPSTWREARG</sequence>
<dbReference type="InterPro" id="IPR020449">
    <property type="entry name" value="Tscrpt_reg_AraC-type_HTH"/>
</dbReference>
<dbReference type="InterPro" id="IPR050204">
    <property type="entry name" value="AraC_XylS_family_regulators"/>
</dbReference>
<evidence type="ECO:0000256" key="2">
    <source>
        <dbReference type="ARBA" id="ARBA00023125"/>
    </source>
</evidence>
<dbReference type="PROSITE" id="PS01124">
    <property type="entry name" value="HTH_ARAC_FAMILY_2"/>
    <property type="match status" value="1"/>
</dbReference>
<dbReference type="PRINTS" id="PR00032">
    <property type="entry name" value="HTHARAC"/>
</dbReference>
<dbReference type="OrthoDB" id="9802263at2"/>
<dbReference type="Proteomes" id="UP000033187">
    <property type="component" value="Chromosome 1"/>
</dbReference>
<dbReference type="PANTHER" id="PTHR46796">
    <property type="entry name" value="HTH-TYPE TRANSCRIPTIONAL ACTIVATOR RHAS-RELATED"/>
    <property type="match status" value="1"/>
</dbReference>
<keyword evidence="2" id="KW-0238">DNA-binding</keyword>
<dbReference type="InterPro" id="IPR018060">
    <property type="entry name" value="HTH_AraC"/>
</dbReference>
<keyword evidence="3" id="KW-0804">Transcription</keyword>
<evidence type="ECO:0000313" key="5">
    <source>
        <dbReference type="EMBL" id="CPR15476.1"/>
    </source>
</evidence>
<dbReference type="GO" id="GO:0043565">
    <property type="term" value="F:sequence-specific DNA binding"/>
    <property type="evidence" value="ECO:0007669"/>
    <property type="project" value="InterPro"/>
</dbReference>
<evidence type="ECO:0000313" key="6">
    <source>
        <dbReference type="Proteomes" id="UP000033187"/>
    </source>
</evidence>
<gene>
    <name evidence="5" type="ORF">YBN1229_v1_0376</name>
</gene>
<reference evidence="6" key="1">
    <citation type="submission" date="2015-02" db="EMBL/GenBank/DDBJ databases">
        <authorList>
            <person name="Chooi Y.-H."/>
        </authorList>
    </citation>
    <scope>NUCLEOTIDE SEQUENCE [LARGE SCALE GENOMIC DNA]</scope>
    <source>
        <strain evidence="6">strain Y</strain>
    </source>
</reference>
<dbReference type="RefSeq" id="WP_046475970.1">
    <property type="nucleotide sequence ID" value="NZ_LN829118.1"/>
</dbReference>
<dbReference type="EMBL" id="LN829119">
    <property type="protein sequence ID" value="CPR15476.1"/>
    <property type="molecule type" value="Genomic_DNA"/>
</dbReference>